<dbReference type="Proteomes" id="UP000447876">
    <property type="component" value="Unassembled WGS sequence"/>
</dbReference>
<organism evidence="1 2">
    <name type="scientific">Paenibacillus woosongensis</name>
    <dbReference type="NCBI Taxonomy" id="307580"/>
    <lineage>
        <taxon>Bacteria</taxon>
        <taxon>Bacillati</taxon>
        <taxon>Bacillota</taxon>
        <taxon>Bacilli</taxon>
        <taxon>Bacillales</taxon>
        <taxon>Paenibacillaceae</taxon>
        <taxon>Paenibacillus</taxon>
    </lineage>
</organism>
<comment type="caution">
    <text evidence="1">The sequence shown here is derived from an EMBL/GenBank/DDBJ whole genome shotgun (WGS) entry which is preliminary data.</text>
</comment>
<reference evidence="1 2" key="1">
    <citation type="submission" date="2019-11" db="EMBL/GenBank/DDBJ databases">
        <title>Draft genome sequences of five Paenibacillus species of dairy origin.</title>
        <authorList>
            <person name="Olajide A.M."/>
            <person name="Chen S."/>
            <person name="Lapointe G."/>
        </authorList>
    </citation>
    <scope>NUCLEOTIDE SEQUENCE [LARGE SCALE GENOMIC DNA]</scope>
    <source>
        <strain evidence="1 2">12CR55</strain>
    </source>
</reference>
<accession>A0A7X3CNF6</accession>
<evidence type="ECO:0000313" key="2">
    <source>
        <dbReference type="Proteomes" id="UP000447876"/>
    </source>
</evidence>
<protein>
    <submittedName>
        <fullName evidence="1">Copper amine oxidase</fullName>
    </submittedName>
</protein>
<name>A0A7X3CNF6_9BACL</name>
<dbReference type="EMBL" id="WNZW01000002">
    <property type="protein sequence ID" value="MUG44940.1"/>
    <property type="molecule type" value="Genomic_DNA"/>
</dbReference>
<dbReference type="OrthoDB" id="2616834at2"/>
<sequence length="152" mass="16230">MPKSTLIVNGKTQEDKGAVIDGRTNAPVRALSDALGADIQVSGKTIYVTTDDAQPIVGSGSESIDNPYIGQPKASLEKIKAGLENDTLKLLKSERDEIKAGIDQLKASSGGELTQKTIESAEKNLATYKAADIQKYTKELELINEALQALEN</sequence>
<proteinExistence type="predicted"/>
<dbReference type="AlphaFoldDB" id="A0A7X3CNF6"/>
<gene>
    <name evidence="1" type="ORF">GNP95_08005</name>
</gene>
<dbReference type="RefSeq" id="WP_155610335.1">
    <property type="nucleotide sequence ID" value="NZ_WNZW01000002.1"/>
</dbReference>
<evidence type="ECO:0000313" key="1">
    <source>
        <dbReference type="EMBL" id="MUG44940.1"/>
    </source>
</evidence>